<dbReference type="NCBIfam" id="TIGR00054">
    <property type="entry name" value="RIP metalloprotease RseP"/>
    <property type="match status" value="2"/>
</dbReference>
<evidence type="ECO:0000256" key="2">
    <source>
        <dbReference type="ARBA" id="ARBA00004141"/>
    </source>
</evidence>
<dbReference type="CDD" id="cd23081">
    <property type="entry name" value="cpPDZ_EcRseP-like"/>
    <property type="match status" value="1"/>
</dbReference>
<dbReference type="HOGENOM" id="CLU_025778_1_1_1"/>
<dbReference type="InterPro" id="IPR004387">
    <property type="entry name" value="Pept_M50_Zn"/>
</dbReference>
<dbReference type="SUPFAM" id="SSF50156">
    <property type="entry name" value="PDZ domain-like"/>
    <property type="match status" value="1"/>
</dbReference>
<keyword evidence="8 11" id="KW-1133">Transmembrane helix</keyword>
<dbReference type="eggNOG" id="ENOG502QT40">
    <property type="taxonomic scope" value="Eukaryota"/>
</dbReference>
<protein>
    <recommendedName>
        <fullName evidence="12">PDZ domain-containing protein</fullName>
    </recommendedName>
</protein>
<keyword evidence="14" id="KW-1185">Reference proteome</keyword>
<dbReference type="Gramene" id="EFJ33186">
    <property type="protein sequence ID" value="EFJ33186"/>
    <property type="gene ID" value="SELMODRAFT_439234"/>
</dbReference>
<keyword evidence="5 11" id="KW-0812">Transmembrane</keyword>
<feature type="transmembrane region" description="Helical" evidence="11">
    <location>
        <begin position="177"/>
        <end position="196"/>
    </location>
</feature>
<organism evidence="14">
    <name type="scientific">Selaginella moellendorffii</name>
    <name type="common">Spikemoss</name>
    <dbReference type="NCBI Taxonomy" id="88036"/>
    <lineage>
        <taxon>Eukaryota</taxon>
        <taxon>Viridiplantae</taxon>
        <taxon>Streptophyta</taxon>
        <taxon>Embryophyta</taxon>
        <taxon>Tracheophyta</taxon>
        <taxon>Lycopodiopsida</taxon>
        <taxon>Selaginellales</taxon>
        <taxon>Selaginellaceae</taxon>
        <taxon>Selaginella</taxon>
    </lineage>
</organism>
<keyword evidence="7" id="KW-0862">Zinc</keyword>
<dbReference type="Gene3D" id="2.30.42.10">
    <property type="match status" value="1"/>
</dbReference>
<evidence type="ECO:0000256" key="10">
    <source>
        <dbReference type="ARBA" id="ARBA00023136"/>
    </source>
</evidence>
<reference evidence="13 14" key="1">
    <citation type="journal article" date="2011" name="Science">
        <title>The Selaginella genome identifies genetic changes associated with the evolution of vascular plants.</title>
        <authorList>
            <person name="Banks J.A."/>
            <person name="Nishiyama T."/>
            <person name="Hasebe M."/>
            <person name="Bowman J.L."/>
            <person name="Gribskov M."/>
            <person name="dePamphilis C."/>
            <person name="Albert V.A."/>
            <person name="Aono N."/>
            <person name="Aoyama T."/>
            <person name="Ambrose B.A."/>
            <person name="Ashton N.W."/>
            <person name="Axtell M.J."/>
            <person name="Barker E."/>
            <person name="Barker M.S."/>
            <person name="Bennetzen J.L."/>
            <person name="Bonawitz N.D."/>
            <person name="Chapple C."/>
            <person name="Cheng C."/>
            <person name="Correa L.G."/>
            <person name="Dacre M."/>
            <person name="DeBarry J."/>
            <person name="Dreyer I."/>
            <person name="Elias M."/>
            <person name="Engstrom E.M."/>
            <person name="Estelle M."/>
            <person name="Feng L."/>
            <person name="Finet C."/>
            <person name="Floyd S.K."/>
            <person name="Frommer W.B."/>
            <person name="Fujita T."/>
            <person name="Gramzow L."/>
            <person name="Gutensohn M."/>
            <person name="Harholt J."/>
            <person name="Hattori M."/>
            <person name="Heyl A."/>
            <person name="Hirai T."/>
            <person name="Hiwatashi Y."/>
            <person name="Ishikawa M."/>
            <person name="Iwata M."/>
            <person name="Karol K.G."/>
            <person name="Koehler B."/>
            <person name="Kolukisaoglu U."/>
            <person name="Kubo M."/>
            <person name="Kurata T."/>
            <person name="Lalonde S."/>
            <person name="Li K."/>
            <person name="Li Y."/>
            <person name="Litt A."/>
            <person name="Lyons E."/>
            <person name="Manning G."/>
            <person name="Maruyama T."/>
            <person name="Michael T.P."/>
            <person name="Mikami K."/>
            <person name="Miyazaki S."/>
            <person name="Morinaga S."/>
            <person name="Murata T."/>
            <person name="Mueller-Roeber B."/>
            <person name="Nelson D.R."/>
            <person name="Obara M."/>
            <person name="Oguri Y."/>
            <person name="Olmstead R.G."/>
            <person name="Onodera N."/>
            <person name="Petersen B.L."/>
            <person name="Pils B."/>
            <person name="Prigge M."/>
            <person name="Rensing S.A."/>
            <person name="Riano-Pachon D.M."/>
            <person name="Roberts A.W."/>
            <person name="Sato Y."/>
            <person name="Scheller H.V."/>
            <person name="Schulz B."/>
            <person name="Schulz C."/>
            <person name="Shakirov E.V."/>
            <person name="Shibagaki N."/>
            <person name="Shinohara N."/>
            <person name="Shippen D.E."/>
            <person name="Soerensen I."/>
            <person name="Sotooka R."/>
            <person name="Sugimoto N."/>
            <person name="Sugita M."/>
            <person name="Sumikawa N."/>
            <person name="Tanurdzic M."/>
            <person name="Theissen G."/>
            <person name="Ulvskov P."/>
            <person name="Wakazuki S."/>
            <person name="Weng J.K."/>
            <person name="Willats W.W."/>
            <person name="Wipf D."/>
            <person name="Wolf P.G."/>
            <person name="Yang L."/>
            <person name="Zimmer A.D."/>
            <person name="Zhu Q."/>
            <person name="Mitros T."/>
            <person name="Hellsten U."/>
            <person name="Loque D."/>
            <person name="Otillar R."/>
            <person name="Salamov A."/>
            <person name="Schmutz J."/>
            <person name="Shapiro H."/>
            <person name="Lindquist E."/>
            <person name="Lucas S."/>
            <person name="Rokhsar D."/>
            <person name="Grigoriev I.V."/>
        </authorList>
    </citation>
    <scope>NUCLEOTIDE SEQUENCE [LARGE SCALE GENOMIC DNA]</scope>
</reference>
<proteinExistence type="inferred from homology"/>
<dbReference type="FunCoup" id="D8R2Y2">
    <property type="interactions" value="1476"/>
</dbReference>
<evidence type="ECO:0000313" key="14">
    <source>
        <dbReference type="Proteomes" id="UP000001514"/>
    </source>
</evidence>
<keyword evidence="4" id="KW-0645">Protease</keyword>
<name>D8R2Y2_SELML</name>
<gene>
    <name evidence="13" type="ORF">SELMODRAFT_439234</name>
</gene>
<dbReference type="MEROPS" id="M50.A10"/>
<comment type="subcellular location">
    <subcellularLocation>
        <location evidence="2">Membrane</location>
        <topology evidence="2">Multi-pass membrane protein</topology>
    </subcellularLocation>
</comment>
<dbReference type="CDD" id="cd06163">
    <property type="entry name" value="S2P-M50_PDZ_RseP-like"/>
    <property type="match status" value="1"/>
</dbReference>
<evidence type="ECO:0000256" key="7">
    <source>
        <dbReference type="ARBA" id="ARBA00022833"/>
    </source>
</evidence>
<dbReference type="EMBL" id="GL377571">
    <property type="protein sequence ID" value="EFJ33186.1"/>
    <property type="molecule type" value="Genomic_DNA"/>
</dbReference>
<evidence type="ECO:0000256" key="5">
    <source>
        <dbReference type="ARBA" id="ARBA00022692"/>
    </source>
</evidence>
<evidence type="ECO:0000256" key="9">
    <source>
        <dbReference type="ARBA" id="ARBA00023049"/>
    </source>
</evidence>
<dbReference type="GO" id="GO:0004175">
    <property type="term" value="F:endopeptidase activity"/>
    <property type="evidence" value="ECO:0000318"/>
    <property type="project" value="GO_Central"/>
</dbReference>
<keyword evidence="6" id="KW-0378">Hydrolase</keyword>
<dbReference type="PROSITE" id="PS50106">
    <property type="entry name" value="PDZ"/>
    <property type="match status" value="1"/>
</dbReference>
<dbReference type="PANTHER" id="PTHR42837">
    <property type="entry name" value="REGULATOR OF SIGMA-E PROTEASE RSEP"/>
    <property type="match status" value="1"/>
</dbReference>
<comment type="similarity">
    <text evidence="3">Belongs to the peptidase M50A family.</text>
</comment>
<evidence type="ECO:0000256" key="11">
    <source>
        <dbReference type="SAM" id="Phobius"/>
    </source>
</evidence>
<accession>D8R2Y2</accession>
<dbReference type="STRING" id="88036.D8R2Y2"/>
<dbReference type="OMA" id="EYGHFWA"/>
<evidence type="ECO:0000256" key="1">
    <source>
        <dbReference type="ARBA" id="ARBA00001947"/>
    </source>
</evidence>
<feature type="transmembrane region" description="Helical" evidence="11">
    <location>
        <begin position="414"/>
        <end position="433"/>
    </location>
</feature>
<dbReference type="InterPro" id="IPR008915">
    <property type="entry name" value="Peptidase_M50"/>
</dbReference>
<sequence>MALLDGTGSFLHPHRQQSRTILTRKTRTITRILVARLNPTEDRRDSQRRQLIINSSSSRHGRIGKKLLAIPPAFSALGGTGLEGPESVLQAVGVLTVIILVHEAGHFLAARLQNIHVSKFSIGFGPKLATFQRKEVEYSIRAIPLGGYVGFPDDNPDSEFSPEDPDLLKNRPILDRVLVMSAGVFANIVFAYTLLFTQTLTVGLLQQKILPGVVVPEVYASSAAARAGVRPADVILALDGQEVRSDERSVMQIVDVIKQRPGKKIQMLLQRRGEAVTVDIFPDRSKDGYGRIGVQLSPNIQTFRVKARDLADATVQASREFWKLGSKVVEGLAQVVVNFAQTADKVSGPVAIVAVGAEVARSDVAGLFQFAALLNLNLAVVNILPLPALDGGYLALIALEALRGGKKLPDKIEQGIMSSGILLILALGIVLMVRDTLNLGLVQGLYVRINIKVS</sequence>
<dbReference type="Pfam" id="PF02163">
    <property type="entry name" value="Peptidase_M50"/>
    <property type="match status" value="1"/>
</dbReference>
<dbReference type="SMART" id="SM00228">
    <property type="entry name" value="PDZ"/>
    <property type="match status" value="1"/>
</dbReference>
<dbReference type="AlphaFoldDB" id="D8R2Y2"/>
<dbReference type="Pfam" id="PF17820">
    <property type="entry name" value="PDZ_6"/>
    <property type="match status" value="1"/>
</dbReference>
<evidence type="ECO:0000256" key="3">
    <source>
        <dbReference type="ARBA" id="ARBA00009989"/>
    </source>
</evidence>
<dbReference type="InParanoid" id="D8R2Y2"/>
<evidence type="ECO:0000259" key="12">
    <source>
        <dbReference type="PROSITE" id="PS50106"/>
    </source>
</evidence>
<dbReference type="InterPro" id="IPR041489">
    <property type="entry name" value="PDZ_6"/>
</dbReference>
<dbReference type="GO" id="GO:0004222">
    <property type="term" value="F:metalloendopeptidase activity"/>
    <property type="evidence" value="ECO:0007669"/>
    <property type="project" value="InterPro"/>
</dbReference>
<dbReference type="Proteomes" id="UP000001514">
    <property type="component" value="Unassembled WGS sequence"/>
</dbReference>
<evidence type="ECO:0000313" key="13">
    <source>
        <dbReference type="EMBL" id="EFJ33186.1"/>
    </source>
</evidence>
<dbReference type="GO" id="GO:0006508">
    <property type="term" value="P:proteolysis"/>
    <property type="evidence" value="ECO:0007669"/>
    <property type="project" value="UniProtKB-KW"/>
</dbReference>
<evidence type="ECO:0000256" key="8">
    <source>
        <dbReference type="ARBA" id="ARBA00022989"/>
    </source>
</evidence>
<dbReference type="GO" id="GO:0009507">
    <property type="term" value="C:chloroplast"/>
    <property type="evidence" value="ECO:0000318"/>
    <property type="project" value="GO_Central"/>
</dbReference>
<evidence type="ECO:0000256" key="6">
    <source>
        <dbReference type="ARBA" id="ARBA00022801"/>
    </source>
</evidence>
<feature type="domain" description="PDZ" evidence="12">
    <location>
        <begin position="212"/>
        <end position="272"/>
    </location>
</feature>
<dbReference type="PANTHER" id="PTHR42837:SF2">
    <property type="entry name" value="MEMBRANE METALLOPROTEASE ARASP2, CHLOROPLASTIC-RELATED"/>
    <property type="match status" value="1"/>
</dbReference>
<evidence type="ECO:0000256" key="4">
    <source>
        <dbReference type="ARBA" id="ARBA00022670"/>
    </source>
</evidence>
<keyword evidence="9" id="KW-0482">Metalloprotease</keyword>
<dbReference type="InterPro" id="IPR001478">
    <property type="entry name" value="PDZ"/>
</dbReference>
<keyword evidence="10 11" id="KW-0472">Membrane</keyword>
<dbReference type="GO" id="GO:0016020">
    <property type="term" value="C:membrane"/>
    <property type="evidence" value="ECO:0007669"/>
    <property type="project" value="UniProtKB-SubCell"/>
</dbReference>
<dbReference type="KEGG" id="smo:SELMODRAFT_439234"/>
<comment type="cofactor">
    <cofactor evidence="1">
        <name>Zn(2+)</name>
        <dbReference type="ChEBI" id="CHEBI:29105"/>
    </cofactor>
</comment>
<dbReference type="InterPro" id="IPR036034">
    <property type="entry name" value="PDZ_sf"/>
</dbReference>
<feature type="transmembrane region" description="Helical" evidence="11">
    <location>
        <begin position="383"/>
        <end position="402"/>
    </location>
</feature>